<evidence type="ECO:0000313" key="9">
    <source>
        <dbReference type="Proteomes" id="UP001519272"/>
    </source>
</evidence>
<dbReference type="InterPro" id="IPR013249">
    <property type="entry name" value="RNA_pol_sigma70_r4_t2"/>
</dbReference>
<keyword evidence="2" id="KW-0805">Transcription regulation</keyword>
<dbReference type="CDD" id="cd06171">
    <property type="entry name" value="Sigma70_r4"/>
    <property type="match status" value="1"/>
</dbReference>
<feature type="domain" description="RNA polymerase sigma-70 region 2" evidence="6">
    <location>
        <begin position="23"/>
        <end position="86"/>
    </location>
</feature>
<proteinExistence type="inferred from homology"/>
<comment type="similarity">
    <text evidence="1">Belongs to the sigma-70 factor family. ECF subfamily.</text>
</comment>
<dbReference type="Gene3D" id="1.10.1740.10">
    <property type="match status" value="1"/>
</dbReference>
<dbReference type="InterPro" id="IPR013325">
    <property type="entry name" value="RNA_pol_sigma_r2"/>
</dbReference>
<dbReference type="InterPro" id="IPR014284">
    <property type="entry name" value="RNA_pol_sigma-70_dom"/>
</dbReference>
<dbReference type="InterPro" id="IPR007627">
    <property type="entry name" value="RNA_pol_sigma70_r2"/>
</dbReference>
<dbReference type="InterPro" id="IPR039425">
    <property type="entry name" value="RNA_pol_sigma-70-like"/>
</dbReference>
<evidence type="ECO:0000313" key="8">
    <source>
        <dbReference type="EMBL" id="MBP1906417.1"/>
    </source>
</evidence>
<evidence type="ECO:0000259" key="7">
    <source>
        <dbReference type="Pfam" id="PF08281"/>
    </source>
</evidence>
<protein>
    <submittedName>
        <fullName evidence="8">RNA polymerase sigma-70 factor (ECF subfamily)</fullName>
    </submittedName>
</protein>
<keyword evidence="4" id="KW-0238">DNA-binding</keyword>
<dbReference type="Pfam" id="PF04542">
    <property type="entry name" value="Sigma70_r2"/>
    <property type="match status" value="1"/>
</dbReference>
<evidence type="ECO:0000259" key="6">
    <source>
        <dbReference type="Pfam" id="PF04542"/>
    </source>
</evidence>
<comment type="caution">
    <text evidence="8">The sequence shown here is derived from an EMBL/GenBank/DDBJ whole genome shotgun (WGS) entry which is preliminary data.</text>
</comment>
<dbReference type="Proteomes" id="UP001519272">
    <property type="component" value="Unassembled WGS sequence"/>
</dbReference>
<dbReference type="Pfam" id="PF08281">
    <property type="entry name" value="Sigma70_r4_2"/>
    <property type="match status" value="1"/>
</dbReference>
<keyword evidence="9" id="KW-1185">Reference proteome</keyword>
<dbReference type="NCBIfam" id="TIGR02937">
    <property type="entry name" value="sigma70-ECF"/>
    <property type="match status" value="1"/>
</dbReference>
<dbReference type="InterPro" id="IPR013324">
    <property type="entry name" value="RNA_pol_sigma_r3/r4-like"/>
</dbReference>
<dbReference type="SUPFAM" id="SSF88659">
    <property type="entry name" value="Sigma3 and sigma4 domains of RNA polymerase sigma factors"/>
    <property type="match status" value="1"/>
</dbReference>
<dbReference type="InterPro" id="IPR036388">
    <property type="entry name" value="WH-like_DNA-bd_sf"/>
</dbReference>
<evidence type="ECO:0000256" key="2">
    <source>
        <dbReference type="ARBA" id="ARBA00023015"/>
    </source>
</evidence>
<dbReference type="SUPFAM" id="SSF88946">
    <property type="entry name" value="Sigma2 domain of RNA polymerase sigma factors"/>
    <property type="match status" value="1"/>
</dbReference>
<reference evidence="8 9" key="1">
    <citation type="submission" date="2021-03" db="EMBL/GenBank/DDBJ databases">
        <title>Genomic Encyclopedia of Type Strains, Phase IV (KMG-IV): sequencing the most valuable type-strain genomes for metagenomic binning, comparative biology and taxonomic classification.</title>
        <authorList>
            <person name="Goeker M."/>
        </authorList>
    </citation>
    <scope>NUCLEOTIDE SEQUENCE [LARGE SCALE GENOMIC DNA]</scope>
    <source>
        <strain evidence="8 9">DSM 14349</strain>
    </source>
</reference>
<keyword evidence="5" id="KW-0804">Transcription</keyword>
<evidence type="ECO:0000256" key="5">
    <source>
        <dbReference type="ARBA" id="ARBA00023163"/>
    </source>
</evidence>
<dbReference type="Gene3D" id="1.10.10.10">
    <property type="entry name" value="Winged helix-like DNA-binding domain superfamily/Winged helix DNA-binding domain"/>
    <property type="match status" value="1"/>
</dbReference>
<evidence type="ECO:0000256" key="1">
    <source>
        <dbReference type="ARBA" id="ARBA00010641"/>
    </source>
</evidence>
<keyword evidence="3" id="KW-0731">Sigma factor</keyword>
<feature type="domain" description="RNA polymerase sigma factor 70 region 4 type 2" evidence="7">
    <location>
        <begin position="121"/>
        <end position="172"/>
    </location>
</feature>
<dbReference type="PANTHER" id="PTHR43133">
    <property type="entry name" value="RNA POLYMERASE ECF-TYPE SIGMA FACTO"/>
    <property type="match status" value="1"/>
</dbReference>
<dbReference type="PANTHER" id="PTHR43133:SF8">
    <property type="entry name" value="RNA POLYMERASE SIGMA FACTOR HI_1459-RELATED"/>
    <property type="match status" value="1"/>
</dbReference>
<organism evidence="8 9">
    <name type="scientific">Paenibacillus turicensis</name>
    <dbReference type="NCBI Taxonomy" id="160487"/>
    <lineage>
        <taxon>Bacteria</taxon>
        <taxon>Bacillati</taxon>
        <taxon>Bacillota</taxon>
        <taxon>Bacilli</taxon>
        <taxon>Bacillales</taxon>
        <taxon>Paenibacillaceae</taxon>
        <taxon>Paenibacillus</taxon>
    </lineage>
</organism>
<dbReference type="RefSeq" id="WP_210090017.1">
    <property type="nucleotide sequence ID" value="NZ_JAGGKG010000015.1"/>
</dbReference>
<accession>A0ABS4FV16</accession>
<sequence length="194" mass="22911">MISDEILTERMAQGDQEAFEIVVTRYHGPLLSFLTGHLHDRSKAEDFVQETFLRLIRHLRKHGELAQLRPWLYKVALNLCRDFWRTSLFRNEQLAPENMPESIDLSPDAQAMMEQEVLNTQLVSILQTLPDIQRQIVSLRFFHELKLQEIAEIEEMPLSLVKSHLYGALRKLKRILDSQQENPEKEARRYEDIF</sequence>
<gene>
    <name evidence="8" type="ORF">J2Z32_003067</name>
</gene>
<name>A0ABS4FV16_9BACL</name>
<evidence type="ECO:0000256" key="4">
    <source>
        <dbReference type="ARBA" id="ARBA00023125"/>
    </source>
</evidence>
<evidence type="ECO:0000256" key="3">
    <source>
        <dbReference type="ARBA" id="ARBA00023082"/>
    </source>
</evidence>
<dbReference type="EMBL" id="JAGGKG010000015">
    <property type="protein sequence ID" value="MBP1906417.1"/>
    <property type="molecule type" value="Genomic_DNA"/>
</dbReference>